<name>A0ABN8SRR0_9CNID</name>
<evidence type="ECO:0000313" key="2">
    <source>
        <dbReference type="EMBL" id="CAH3193981.1"/>
    </source>
</evidence>
<dbReference type="SUPFAM" id="SSF53383">
    <property type="entry name" value="PLP-dependent transferases"/>
    <property type="match status" value="1"/>
</dbReference>
<accession>A0ABN8SRR0</accession>
<dbReference type="InterPro" id="IPR015421">
    <property type="entry name" value="PyrdxlP-dep_Trfase_major"/>
</dbReference>
<dbReference type="Proteomes" id="UP001159427">
    <property type="component" value="Unassembled WGS sequence"/>
</dbReference>
<proteinExistence type="predicted"/>
<dbReference type="Gene3D" id="3.90.1150.10">
    <property type="entry name" value="Aspartate Aminotransferase, domain 1"/>
    <property type="match status" value="1"/>
</dbReference>
<feature type="domain" description="Aminotransferase class V" evidence="1">
    <location>
        <begin position="80"/>
        <end position="403"/>
    </location>
</feature>
<comment type="caution">
    <text evidence="2">The sequence shown here is derived from an EMBL/GenBank/DDBJ whole genome shotgun (WGS) entry which is preliminary data.</text>
</comment>
<protein>
    <recommendedName>
        <fullName evidence="1">Aminotransferase class V domain-containing protein</fullName>
    </recommendedName>
</protein>
<dbReference type="PANTHER" id="PTHR43586">
    <property type="entry name" value="CYSTEINE DESULFURASE"/>
    <property type="match status" value="1"/>
</dbReference>
<dbReference type="Gene3D" id="3.40.640.10">
    <property type="entry name" value="Type I PLP-dependent aspartate aminotransferase-like (Major domain)"/>
    <property type="match status" value="1"/>
</dbReference>
<keyword evidence="3" id="KW-1185">Reference proteome</keyword>
<dbReference type="EMBL" id="CALNXI010003665">
    <property type="protein sequence ID" value="CAH3193981.1"/>
    <property type="molecule type" value="Genomic_DNA"/>
</dbReference>
<dbReference type="InterPro" id="IPR015422">
    <property type="entry name" value="PyrdxlP-dep_Trfase_small"/>
</dbReference>
<dbReference type="InterPro" id="IPR015424">
    <property type="entry name" value="PyrdxlP-dep_Trfase"/>
</dbReference>
<organism evidence="2 3">
    <name type="scientific">Porites evermanni</name>
    <dbReference type="NCBI Taxonomy" id="104178"/>
    <lineage>
        <taxon>Eukaryota</taxon>
        <taxon>Metazoa</taxon>
        <taxon>Cnidaria</taxon>
        <taxon>Anthozoa</taxon>
        <taxon>Hexacorallia</taxon>
        <taxon>Scleractinia</taxon>
        <taxon>Fungiina</taxon>
        <taxon>Poritidae</taxon>
        <taxon>Porites</taxon>
    </lineage>
</organism>
<gene>
    <name evidence="2" type="ORF">PEVE_00026896</name>
</gene>
<evidence type="ECO:0000259" key="1">
    <source>
        <dbReference type="Pfam" id="PF00266"/>
    </source>
</evidence>
<dbReference type="InterPro" id="IPR000192">
    <property type="entry name" value="Aminotrans_V_dom"/>
</dbReference>
<reference evidence="2 3" key="1">
    <citation type="submission" date="2022-05" db="EMBL/GenBank/DDBJ databases">
        <authorList>
            <consortium name="Genoscope - CEA"/>
            <person name="William W."/>
        </authorList>
    </citation>
    <scope>NUCLEOTIDE SEQUENCE [LARGE SCALE GENOMIC DNA]</scope>
</reference>
<sequence length="448" mass="50208">MVPSQFVTYEVAKKLFDLNVISRATFLSFKKEFAKVMKGLRKEATTTVDWDAVRDMFDFDDYADGVPINAANLCPSFHAVQEHVNQLGIDMNKDVSIQKRTSVFATIIDDARALIAQQLNISTAELAFMRNATEANNIINNGLDFNAGEEVVIWSENHGSNNRAWAIRQQRNPNIKIITVDLTGATTDQEVINRFVAQVKPGVTRVVTFSEISNESGLRIPSKDLCSEVHAVDPNVHVHVDGAQGWGVLEHDLQDMGCDSYAASAHKWFLGPKEAGILYMKAARITNFWPNNFGYDAKIILPEELYTDARRFETLGQRNDPTLMGLLYTAEILGTIRFTEIDQRIQFLVQKLIDGLLAMGYTLTTPTDPARRHGVVVVHFDNPDEGVALYNWLYKEHRIGVASTGGLRICPHIYNTEHHIDRLLAAIQEYNSLPAGDKSSKKTATRKK</sequence>
<dbReference type="Pfam" id="PF00266">
    <property type="entry name" value="Aminotran_5"/>
    <property type="match status" value="1"/>
</dbReference>
<evidence type="ECO:0000313" key="3">
    <source>
        <dbReference type="Proteomes" id="UP001159427"/>
    </source>
</evidence>
<dbReference type="PANTHER" id="PTHR43586:SF15">
    <property type="entry name" value="BLR3095 PROTEIN"/>
    <property type="match status" value="1"/>
</dbReference>